<name>A0ABV2TLU5_9RHOO</name>
<evidence type="ECO:0000313" key="1">
    <source>
        <dbReference type="EMBL" id="MET7014894.1"/>
    </source>
</evidence>
<proteinExistence type="predicted"/>
<accession>A0ABV2TLU5</accession>
<protein>
    <recommendedName>
        <fullName evidence="3">Solute-binding protein family 3/N-terminal domain-containing protein</fullName>
    </recommendedName>
</protein>
<dbReference type="Proteomes" id="UP001549691">
    <property type="component" value="Unassembled WGS sequence"/>
</dbReference>
<evidence type="ECO:0008006" key="3">
    <source>
        <dbReference type="Google" id="ProtNLM"/>
    </source>
</evidence>
<comment type="caution">
    <text evidence="1">The sequence shown here is derived from an EMBL/GenBank/DDBJ whole genome shotgun (WGS) entry which is preliminary data.</text>
</comment>
<organism evidence="1 2">
    <name type="scientific">Uliginosibacterium flavum</name>
    <dbReference type="NCBI Taxonomy" id="1396831"/>
    <lineage>
        <taxon>Bacteria</taxon>
        <taxon>Pseudomonadati</taxon>
        <taxon>Pseudomonadota</taxon>
        <taxon>Betaproteobacteria</taxon>
        <taxon>Rhodocyclales</taxon>
        <taxon>Zoogloeaceae</taxon>
        <taxon>Uliginosibacterium</taxon>
    </lineage>
</organism>
<sequence length="299" mass="33655">MFALQLAAVGAVGAEDLVRLARREAAQMTTPFTETVLLEALRRSEARYGPWKIEHVQHPMARARLLEDLLNDHDVNVVIAASQLDWEEQTLPIWIPVDMGLSGLRIGLIRQGAQARFSKVNSLDDLSQLRLGVGLGWSSRKVMEANGLQLEFAANQEALVRMLLAQRLDYFPRSISEAFIEHADFSRQYPELAIESGLLLDMPLPTYIFVSPKYPKLAERITLGMEKLVRDGSLQKMVIRAHEDILAKAKLCGRKMIHIPNPLLSSLHPLKRSELWFDPYAPGGLCQATFPAGREKKRK</sequence>
<dbReference type="SUPFAM" id="SSF53850">
    <property type="entry name" value="Periplasmic binding protein-like II"/>
    <property type="match status" value="1"/>
</dbReference>
<dbReference type="Gene3D" id="3.40.190.10">
    <property type="entry name" value="Periplasmic binding protein-like II"/>
    <property type="match status" value="2"/>
</dbReference>
<reference evidence="1 2" key="1">
    <citation type="submission" date="2024-07" db="EMBL/GenBank/DDBJ databases">
        <title>Uliginosibacterium flavum JJ3220;KACC:17644.</title>
        <authorList>
            <person name="Kim M.K."/>
        </authorList>
    </citation>
    <scope>NUCLEOTIDE SEQUENCE [LARGE SCALE GENOMIC DNA]</scope>
    <source>
        <strain evidence="1 2">KACC:17644</strain>
    </source>
</reference>
<dbReference type="EMBL" id="JBEWZI010000011">
    <property type="protein sequence ID" value="MET7014894.1"/>
    <property type="molecule type" value="Genomic_DNA"/>
</dbReference>
<gene>
    <name evidence="1" type="ORF">ABXR19_11895</name>
</gene>
<dbReference type="RefSeq" id="WP_354601353.1">
    <property type="nucleotide sequence ID" value="NZ_JBEWZI010000011.1"/>
</dbReference>
<evidence type="ECO:0000313" key="2">
    <source>
        <dbReference type="Proteomes" id="UP001549691"/>
    </source>
</evidence>
<keyword evidence="2" id="KW-1185">Reference proteome</keyword>